<proteinExistence type="predicted"/>
<dbReference type="OrthoDB" id="6266369at2759"/>
<gene>
    <name evidence="1" type="ORF">T265_10375</name>
</gene>
<keyword evidence="2" id="KW-1185">Reference proteome</keyword>
<sequence length="136" mass="14989">MRLERESADQVRGLKPTSASQLTLSRVGQPGMIPALVPPSGGMAARHRKDVTGTTFSSRPGLIQAVEKFSATLCVVHYVYACIMISRISWQLKHEAAWCSTYSFLKSSQTRYSAGFQTSLSQNKNLFANEYISPIS</sequence>
<dbReference type="GeneID" id="20324543"/>
<name>A0A074Z2G6_OPIVI</name>
<dbReference type="RefSeq" id="XP_009174995.1">
    <property type="nucleotide sequence ID" value="XM_009176731.1"/>
</dbReference>
<evidence type="ECO:0000313" key="2">
    <source>
        <dbReference type="Proteomes" id="UP000054324"/>
    </source>
</evidence>
<reference evidence="1 2" key="1">
    <citation type="submission" date="2013-11" db="EMBL/GenBank/DDBJ databases">
        <title>Opisthorchis viverrini - life in the bile duct.</title>
        <authorList>
            <person name="Young N.D."/>
            <person name="Nagarajan N."/>
            <person name="Lin S.J."/>
            <person name="Korhonen P.K."/>
            <person name="Jex A.R."/>
            <person name="Hall R.S."/>
            <person name="Safavi-Hemami H."/>
            <person name="Kaewkong W."/>
            <person name="Bertrand D."/>
            <person name="Gao S."/>
            <person name="Seet Q."/>
            <person name="Wongkham S."/>
            <person name="Teh B.T."/>
            <person name="Wongkham C."/>
            <person name="Intapan P.M."/>
            <person name="Maleewong W."/>
            <person name="Yang X."/>
            <person name="Hu M."/>
            <person name="Wang Z."/>
            <person name="Hofmann A."/>
            <person name="Sternberg P.W."/>
            <person name="Tan P."/>
            <person name="Wang J."/>
            <person name="Gasser R.B."/>
        </authorList>
    </citation>
    <scope>NUCLEOTIDE SEQUENCE [LARGE SCALE GENOMIC DNA]</scope>
</reference>
<dbReference type="Proteomes" id="UP000054324">
    <property type="component" value="Unassembled WGS sequence"/>
</dbReference>
<organism evidence="1 2">
    <name type="scientific">Opisthorchis viverrini</name>
    <name type="common">Southeast Asian liver fluke</name>
    <dbReference type="NCBI Taxonomy" id="6198"/>
    <lineage>
        <taxon>Eukaryota</taxon>
        <taxon>Metazoa</taxon>
        <taxon>Spiralia</taxon>
        <taxon>Lophotrochozoa</taxon>
        <taxon>Platyhelminthes</taxon>
        <taxon>Trematoda</taxon>
        <taxon>Digenea</taxon>
        <taxon>Opisthorchiida</taxon>
        <taxon>Opisthorchiata</taxon>
        <taxon>Opisthorchiidae</taxon>
        <taxon>Opisthorchis</taxon>
    </lineage>
</organism>
<protein>
    <submittedName>
        <fullName evidence="1">Uncharacterized protein</fullName>
    </submittedName>
</protein>
<dbReference type="CTD" id="20324543"/>
<dbReference type="AlphaFoldDB" id="A0A074Z2G6"/>
<dbReference type="KEGG" id="ovi:T265_10375"/>
<accession>A0A074Z2G6</accession>
<dbReference type="EMBL" id="KL596981">
    <property type="protein sequence ID" value="KER21246.1"/>
    <property type="molecule type" value="Genomic_DNA"/>
</dbReference>
<evidence type="ECO:0000313" key="1">
    <source>
        <dbReference type="EMBL" id="KER21246.1"/>
    </source>
</evidence>